<feature type="region of interest" description="Disordered" evidence="6">
    <location>
        <begin position="266"/>
        <end position="292"/>
    </location>
</feature>
<feature type="compositionally biased region" description="Polar residues" evidence="6">
    <location>
        <begin position="444"/>
        <end position="479"/>
    </location>
</feature>
<dbReference type="GO" id="GO:0016926">
    <property type="term" value="P:protein desumoylation"/>
    <property type="evidence" value="ECO:0007669"/>
    <property type="project" value="TreeGrafter"/>
</dbReference>
<comment type="similarity">
    <text evidence="1">Belongs to the peptidase C48 family.</text>
</comment>
<dbReference type="SUPFAM" id="SSF54001">
    <property type="entry name" value="Cysteine proteinases"/>
    <property type="match status" value="1"/>
</dbReference>
<evidence type="ECO:0000256" key="6">
    <source>
        <dbReference type="SAM" id="MobiDB-lite"/>
    </source>
</evidence>
<dbReference type="Proteomes" id="UP001187682">
    <property type="component" value="Unassembled WGS sequence"/>
</dbReference>
<feature type="compositionally biased region" description="Polar residues" evidence="6">
    <location>
        <begin position="557"/>
        <end position="566"/>
    </location>
</feature>
<keyword evidence="2" id="KW-0597">Phosphoprotein</keyword>
<feature type="compositionally biased region" description="Basic and acidic residues" evidence="6">
    <location>
        <begin position="401"/>
        <end position="411"/>
    </location>
</feature>
<accession>A0AAE8MWD8</accession>
<evidence type="ECO:0000256" key="2">
    <source>
        <dbReference type="ARBA" id="ARBA00022553"/>
    </source>
</evidence>
<feature type="compositionally biased region" description="Basic and acidic residues" evidence="6">
    <location>
        <begin position="669"/>
        <end position="686"/>
    </location>
</feature>
<dbReference type="InterPro" id="IPR051947">
    <property type="entry name" value="Sentrin-specific_protease"/>
</dbReference>
<feature type="domain" description="Ubiquitin-like protease family profile" evidence="7">
    <location>
        <begin position="126"/>
        <end position="365"/>
    </location>
</feature>
<evidence type="ECO:0000259" key="7">
    <source>
        <dbReference type="PROSITE" id="PS50600"/>
    </source>
</evidence>
<dbReference type="GO" id="GO:0005737">
    <property type="term" value="C:cytoplasm"/>
    <property type="evidence" value="ECO:0007669"/>
    <property type="project" value="TreeGrafter"/>
</dbReference>
<evidence type="ECO:0000313" key="8">
    <source>
        <dbReference type="EMBL" id="SPO00767.1"/>
    </source>
</evidence>
<proteinExistence type="inferred from homology"/>
<feature type="compositionally biased region" description="Basic and acidic residues" evidence="6">
    <location>
        <begin position="495"/>
        <end position="510"/>
    </location>
</feature>
<protein>
    <recommendedName>
        <fullName evidence="7">Ubiquitin-like protease family profile domain-containing protein</fullName>
    </recommendedName>
</protein>
<feature type="compositionally biased region" description="Basic residues" evidence="6">
    <location>
        <begin position="693"/>
        <end position="704"/>
    </location>
</feature>
<dbReference type="Pfam" id="PF02902">
    <property type="entry name" value="Peptidase_C48"/>
    <property type="match status" value="1"/>
</dbReference>
<dbReference type="InterPro" id="IPR038765">
    <property type="entry name" value="Papain-like_cys_pep_sf"/>
</dbReference>
<comment type="caution">
    <text evidence="8">The sequence shown here is derived from an EMBL/GenBank/DDBJ whole genome shotgun (WGS) entry which is preliminary data.</text>
</comment>
<feature type="region of interest" description="Disordered" evidence="6">
    <location>
        <begin position="401"/>
        <end position="607"/>
    </location>
</feature>
<sequence>MDLDEAQKGTPAKPPAESLDSHLAATLRLPESSPEPEVTPGGKQKLRLIDQLRSGAGRNATSQQPSSPPLKATGTPWTRRSTRRSAPVGRLDERSPSLPRWSLNNTEWEKDWDSDLVYPSTGRDRATVHKDDLQRLDEGAFLNDNLIFCYLRYLQVETERARPEISKRIYFMNTYFFEILGKSKGPSINYEGVKSWTSKVDIFSFDYIVVPVNEDAHWYLAIICNPRALIEQDDDSDDDAVFFDARQEPGPIDLVSPRKTKIGEDDKRGAVLSPDGDRAHRNGYSGPGRTSGSKDIRIITLDSLGGSHSKTCQVLRKYLVEEAKFRKNLDSVGYTTKIGLTAKNIPSQENFCDCGVFLLGYAQRFLEEPDGFVATILQRGRPEWTVNPSQLRGEIRDTILRLHKQHREERPTRKKKKRKRAQQDEQETPATGPPGSPSPAPQDQEASAPTQDDASNNAQPSGDATTPLTTPASGQTTREISVELDTARTPAEVRMSPRPDLRETSPREGGEMGSPSQRGDAQDLHGAGASDTAVPAKEEDEAAGVKPSVEHDDDEPSSSNVTTLSPDPSCVRAQPEQADEIIHSPSAHSPSNAERCETPQLPPAAPRYPIKVSIEVPGDEPEFIKTIPATPMSRRSAADAVLDGKTSSKRSVRFGRGESNDGSPRASKRLKETGTKSHFFPVDESRTQAVFVPHRRGGPGRGKRKETVSGYAKRQGQENSDTIDLTDQD</sequence>
<keyword evidence="4" id="KW-0833">Ubl conjugation pathway</keyword>
<gene>
    <name evidence="8" type="ORF">DNG_03515</name>
</gene>
<feature type="compositionally biased region" description="Pro residues" evidence="6">
    <location>
        <begin position="431"/>
        <end position="440"/>
    </location>
</feature>
<feature type="compositionally biased region" description="Basic and acidic residues" evidence="6">
    <location>
        <begin position="266"/>
        <end position="280"/>
    </location>
</feature>
<dbReference type="PANTHER" id="PTHR46896:SF3">
    <property type="entry name" value="FI06413P-RELATED"/>
    <property type="match status" value="1"/>
</dbReference>
<evidence type="ECO:0000256" key="5">
    <source>
        <dbReference type="ARBA" id="ARBA00022801"/>
    </source>
</evidence>
<evidence type="ECO:0000256" key="3">
    <source>
        <dbReference type="ARBA" id="ARBA00022670"/>
    </source>
</evidence>
<keyword evidence="9" id="KW-1185">Reference proteome</keyword>
<evidence type="ECO:0000256" key="1">
    <source>
        <dbReference type="ARBA" id="ARBA00005234"/>
    </source>
</evidence>
<dbReference type="GO" id="GO:0005634">
    <property type="term" value="C:nucleus"/>
    <property type="evidence" value="ECO:0007669"/>
    <property type="project" value="TreeGrafter"/>
</dbReference>
<dbReference type="GO" id="GO:0070139">
    <property type="term" value="F:SUMO-specific endopeptidase activity"/>
    <property type="evidence" value="ECO:0007669"/>
    <property type="project" value="TreeGrafter"/>
</dbReference>
<organism evidence="8 9">
    <name type="scientific">Cephalotrichum gorgonifer</name>
    <dbReference type="NCBI Taxonomy" id="2041049"/>
    <lineage>
        <taxon>Eukaryota</taxon>
        <taxon>Fungi</taxon>
        <taxon>Dikarya</taxon>
        <taxon>Ascomycota</taxon>
        <taxon>Pezizomycotina</taxon>
        <taxon>Sordariomycetes</taxon>
        <taxon>Hypocreomycetidae</taxon>
        <taxon>Microascales</taxon>
        <taxon>Microascaceae</taxon>
        <taxon>Cephalotrichum</taxon>
    </lineage>
</organism>
<reference evidence="8" key="1">
    <citation type="submission" date="2018-03" db="EMBL/GenBank/DDBJ databases">
        <authorList>
            <person name="Guldener U."/>
        </authorList>
    </citation>
    <scope>NUCLEOTIDE SEQUENCE</scope>
</reference>
<dbReference type="AlphaFoldDB" id="A0AAE8MWD8"/>
<name>A0AAE8MWD8_9PEZI</name>
<dbReference type="GO" id="GO:0006508">
    <property type="term" value="P:proteolysis"/>
    <property type="evidence" value="ECO:0007669"/>
    <property type="project" value="UniProtKB-KW"/>
</dbReference>
<dbReference type="Gene3D" id="3.40.395.10">
    <property type="entry name" value="Adenoviral Proteinase, Chain A"/>
    <property type="match status" value="1"/>
</dbReference>
<feature type="region of interest" description="Disordered" evidence="6">
    <location>
        <begin position="622"/>
        <end position="729"/>
    </location>
</feature>
<evidence type="ECO:0000313" key="9">
    <source>
        <dbReference type="Proteomes" id="UP001187682"/>
    </source>
</evidence>
<dbReference type="PROSITE" id="PS50600">
    <property type="entry name" value="ULP_PROTEASE"/>
    <property type="match status" value="1"/>
</dbReference>
<evidence type="ECO:0000256" key="4">
    <source>
        <dbReference type="ARBA" id="ARBA00022786"/>
    </source>
</evidence>
<dbReference type="EMBL" id="ONZQ02000004">
    <property type="protein sequence ID" value="SPO00767.1"/>
    <property type="molecule type" value="Genomic_DNA"/>
</dbReference>
<feature type="region of interest" description="Disordered" evidence="6">
    <location>
        <begin position="1"/>
        <end position="100"/>
    </location>
</feature>
<dbReference type="PANTHER" id="PTHR46896">
    <property type="entry name" value="SENTRIN-SPECIFIC PROTEASE"/>
    <property type="match status" value="1"/>
</dbReference>
<dbReference type="InterPro" id="IPR003653">
    <property type="entry name" value="Peptidase_C48_C"/>
</dbReference>
<keyword evidence="5" id="KW-0378">Hydrolase</keyword>
<keyword evidence="3" id="KW-0645">Protease</keyword>